<dbReference type="PRINTS" id="PR00411">
    <property type="entry name" value="PNDRDTASEI"/>
</dbReference>
<evidence type="ECO:0000256" key="5">
    <source>
        <dbReference type="ARBA" id="ARBA00022466"/>
    </source>
</evidence>
<feature type="domain" description="Pyridine nucleotide-disulphide oxidoreductase dimerisation" evidence="19">
    <location>
        <begin position="335"/>
        <end position="441"/>
    </location>
</feature>
<evidence type="ECO:0000256" key="2">
    <source>
        <dbReference type="ARBA" id="ARBA00011738"/>
    </source>
</evidence>
<evidence type="ECO:0000259" key="20">
    <source>
        <dbReference type="Pfam" id="PF07992"/>
    </source>
</evidence>
<dbReference type="PRINTS" id="PR00368">
    <property type="entry name" value="FADPNR"/>
</dbReference>
<evidence type="ECO:0000256" key="3">
    <source>
        <dbReference type="ARBA" id="ARBA00012661"/>
    </source>
</evidence>
<dbReference type="PROSITE" id="PS00076">
    <property type="entry name" value="PYRIDINE_REDOX_1"/>
    <property type="match status" value="1"/>
</dbReference>
<feature type="domain" description="FAD/NAD(P)-binding" evidence="20">
    <location>
        <begin position="3"/>
        <end position="316"/>
    </location>
</feature>
<evidence type="ECO:0000256" key="13">
    <source>
        <dbReference type="ARBA" id="ARBA00023284"/>
    </source>
</evidence>
<keyword evidence="7" id="KW-0479">Metal-binding</keyword>
<feature type="binding site" evidence="16">
    <location>
        <begin position="174"/>
        <end position="181"/>
    </location>
    <ligand>
        <name>NAD(+)</name>
        <dbReference type="ChEBI" id="CHEBI:57540"/>
    </ligand>
</feature>
<keyword evidence="6 18" id="KW-0285">Flavoprotein</keyword>
<feature type="binding site" evidence="16">
    <location>
        <position position="260"/>
    </location>
    <ligand>
        <name>NAD(+)</name>
        <dbReference type="ChEBI" id="CHEBI:57540"/>
    </ligand>
</feature>
<evidence type="ECO:0000256" key="16">
    <source>
        <dbReference type="PIRSR" id="PIRSR000350-3"/>
    </source>
</evidence>
<comment type="catalytic activity">
    <reaction evidence="15">
        <text>Hg + NADP(+) + H(+) = Hg(2+) + NADPH</text>
        <dbReference type="Rhea" id="RHEA:23856"/>
        <dbReference type="ChEBI" id="CHEBI:15378"/>
        <dbReference type="ChEBI" id="CHEBI:16170"/>
        <dbReference type="ChEBI" id="CHEBI:16793"/>
        <dbReference type="ChEBI" id="CHEBI:57783"/>
        <dbReference type="ChEBI" id="CHEBI:58349"/>
        <dbReference type="EC" id="1.16.1.1"/>
    </reaction>
</comment>
<evidence type="ECO:0000256" key="18">
    <source>
        <dbReference type="RuleBase" id="RU003691"/>
    </source>
</evidence>
<dbReference type="SUPFAM" id="SSF55424">
    <property type="entry name" value="FAD/NAD-linked reductases, dimerisation (C-terminal) domain"/>
    <property type="match status" value="1"/>
</dbReference>
<keyword evidence="10" id="KW-0476">Mercury</keyword>
<dbReference type="Gene3D" id="3.30.390.30">
    <property type="match status" value="1"/>
</dbReference>
<evidence type="ECO:0000256" key="6">
    <source>
        <dbReference type="ARBA" id="ARBA00022630"/>
    </source>
</evidence>
<evidence type="ECO:0000256" key="8">
    <source>
        <dbReference type="ARBA" id="ARBA00022827"/>
    </source>
</evidence>
<dbReference type="EMBL" id="PEMD01000286">
    <property type="protein sequence ID" value="RTH30817.1"/>
    <property type="molecule type" value="Genomic_DNA"/>
</dbReference>
<evidence type="ECO:0000256" key="17">
    <source>
        <dbReference type="PIRSR" id="PIRSR000350-4"/>
    </source>
</evidence>
<dbReference type="InterPro" id="IPR023753">
    <property type="entry name" value="FAD/NAD-binding_dom"/>
</dbReference>
<dbReference type="Proteomes" id="UP000286928">
    <property type="component" value="Unassembled WGS sequence"/>
</dbReference>
<dbReference type="Gene3D" id="3.50.50.60">
    <property type="entry name" value="FAD/NAD(P)-binding domain"/>
    <property type="match status" value="2"/>
</dbReference>
<dbReference type="NCBIfam" id="TIGR02053">
    <property type="entry name" value="MerA"/>
    <property type="match status" value="1"/>
</dbReference>
<dbReference type="InterPro" id="IPR001100">
    <property type="entry name" value="Pyr_nuc-diS_OxRdtase"/>
</dbReference>
<keyword evidence="8 16" id="KW-0274">FAD</keyword>
<name>A0A430S6P4_THESC</name>
<evidence type="ECO:0000256" key="15">
    <source>
        <dbReference type="ARBA" id="ARBA00048984"/>
    </source>
</evidence>
<evidence type="ECO:0000313" key="21">
    <source>
        <dbReference type="EMBL" id="RTH30817.1"/>
    </source>
</evidence>
<evidence type="ECO:0000256" key="12">
    <source>
        <dbReference type="ARBA" id="ARBA00023157"/>
    </source>
</evidence>
<keyword evidence="5" id="KW-0475">Mercuric resistance</keyword>
<feature type="disulfide bond" description="Redox-active" evidence="17">
    <location>
        <begin position="40"/>
        <end position="45"/>
    </location>
</feature>
<dbReference type="InterPro" id="IPR036188">
    <property type="entry name" value="FAD/NAD-bd_sf"/>
</dbReference>
<evidence type="ECO:0000256" key="7">
    <source>
        <dbReference type="ARBA" id="ARBA00022723"/>
    </source>
</evidence>
<dbReference type="PANTHER" id="PTHR43014:SF4">
    <property type="entry name" value="PYRIDINE NUCLEOTIDE-DISULFIDE OXIDOREDUCTASE RCLA-RELATED"/>
    <property type="match status" value="1"/>
</dbReference>
<reference evidence="21 22" key="1">
    <citation type="journal article" date="2019" name="Extremophiles">
        <title>Biogeography of thermophiles and predominance of Thermus scotoductus in domestic water heaters.</title>
        <authorList>
            <person name="Wilpiszeski R.L."/>
            <person name="Zhang Z."/>
            <person name="House C.H."/>
        </authorList>
    </citation>
    <scope>NUCLEOTIDE SEQUENCE [LARGE SCALE GENOMIC DNA]</scope>
    <source>
        <strain evidence="21 22">20_S20</strain>
    </source>
</reference>
<dbReference type="RefSeq" id="WP_126199761.1">
    <property type="nucleotide sequence ID" value="NZ_PELS01000222.1"/>
</dbReference>
<organism evidence="21 22">
    <name type="scientific">Thermus scotoductus</name>
    <dbReference type="NCBI Taxonomy" id="37636"/>
    <lineage>
        <taxon>Bacteria</taxon>
        <taxon>Thermotogati</taxon>
        <taxon>Deinococcota</taxon>
        <taxon>Deinococci</taxon>
        <taxon>Thermales</taxon>
        <taxon>Thermaceae</taxon>
        <taxon>Thermus</taxon>
    </lineage>
</organism>
<feature type="binding site" evidence="16">
    <location>
        <position position="49"/>
    </location>
    <ligand>
        <name>FAD</name>
        <dbReference type="ChEBI" id="CHEBI:57692"/>
    </ligand>
</feature>
<evidence type="ECO:0000313" key="22">
    <source>
        <dbReference type="Proteomes" id="UP000286928"/>
    </source>
</evidence>
<sequence length="458" mass="49115">MTYDLLIIGSGSAGVAAALDAASRGAKVAVIEGGILGGTCVNVGCVPSKALLRAAEAFYRAGHHPFQGIHTRAVRAELPAIIRQKDSLVEELRQEKYAHVLEAAGVSLIQGQARFRDGETLEVNGQVYKAEGYVLATGALPTLPPIPGLAESQPWTYLEALSPDTHPESLLVIGGGPIGLEIAQIYARLGTRVTVLEATPYLLPAEDPELSNLLRGYLEEEGMEIQTGTRVQGVERQGEAFLVHTDRETYRAQRLLVATGRRPRTQGLNLEAARVRLGPRGEVAVDEYLKSTNPRIFAAGDVAGLPQFVYVAAQSGRLAARNALGGREALELKAVPRVTFTDPALATVGLTEEEARQHYGPGIRVSRLPLNQLPKALAQHDPRGLFKLVVDAEGTVLGLSILALEAGDALQEAVLAVRFGLHYRDLIDTFHPYLTLAEGIRLVAQALDTQVEMLSCCA</sequence>
<dbReference type="InterPro" id="IPR012999">
    <property type="entry name" value="Pyr_OxRdtase_I_AS"/>
</dbReference>
<comment type="caution">
    <text evidence="21">The sequence shown here is derived from an EMBL/GenBank/DDBJ whole genome shotgun (WGS) entry which is preliminary data.</text>
</comment>
<comment type="similarity">
    <text evidence="1 18">Belongs to the class-I pyridine nucleotide-disulfide oxidoreductase family.</text>
</comment>
<keyword evidence="13 18" id="KW-0676">Redox-active center</keyword>
<gene>
    <name evidence="21" type="primary">merA</name>
    <name evidence="21" type="ORF">CSW33_09470</name>
</gene>
<dbReference type="PIRSF" id="PIRSF000350">
    <property type="entry name" value="Mercury_reductase_MerA"/>
    <property type="match status" value="1"/>
</dbReference>
<dbReference type="InterPro" id="IPR004099">
    <property type="entry name" value="Pyr_nucl-diS_OxRdtase_dimer"/>
</dbReference>
<dbReference type="GO" id="GO:0016152">
    <property type="term" value="F:mercury (II) reductase (NADP+) activity"/>
    <property type="evidence" value="ECO:0007669"/>
    <property type="project" value="UniProtKB-EC"/>
</dbReference>
<dbReference type="InterPro" id="IPR016156">
    <property type="entry name" value="FAD/NAD-linked_Rdtase_dimer_sf"/>
</dbReference>
<evidence type="ECO:0000259" key="19">
    <source>
        <dbReference type="Pfam" id="PF02852"/>
    </source>
</evidence>
<evidence type="ECO:0000256" key="1">
    <source>
        <dbReference type="ARBA" id="ARBA00007532"/>
    </source>
</evidence>
<dbReference type="GO" id="GO:0050660">
    <property type="term" value="F:flavin adenine dinucleotide binding"/>
    <property type="evidence" value="ECO:0007669"/>
    <property type="project" value="InterPro"/>
</dbReference>
<comment type="cofactor">
    <cofactor evidence="16">
        <name>FAD</name>
        <dbReference type="ChEBI" id="CHEBI:57692"/>
    </cofactor>
    <text evidence="16">Binds 1 FAD per subunit.</text>
</comment>
<keyword evidence="9" id="KW-0521">NADP</keyword>
<keyword evidence="16" id="KW-0520">NAD</keyword>
<keyword evidence="12" id="KW-1015">Disulfide bond</keyword>
<proteinExistence type="inferred from homology"/>
<dbReference type="GO" id="GO:0050787">
    <property type="term" value="P:detoxification of mercury ion"/>
    <property type="evidence" value="ECO:0007669"/>
    <property type="project" value="InterPro"/>
</dbReference>
<dbReference type="FunFam" id="3.30.390.30:FF:000001">
    <property type="entry name" value="Dihydrolipoyl dehydrogenase"/>
    <property type="match status" value="1"/>
</dbReference>
<evidence type="ECO:0000256" key="14">
    <source>
        <dbReference type="ARBA" id="ARBA00031725"/>
    </source>
</evidence>
<keyword evidence="11 18" id="KW-0560">Oxidoreductase</keyword>
<dbReference type="GO" id="GO:0016668">
    <property type="term" value="F:oxidoreductase activity, acting on a sulfur group of donors, NAD(P) as acceptor"/>
    <property type="evidence" value="ECO:0007669"/>
    <property type="project" value="InterPro"/>
</dbReference>
<dbReference type="GO" id="GO:0003955">
    <property type="term" value="F:NAD(P)H dehydrogenase (quinone) activity"/>
    <property type="evidence" value="ECO:0007669"/>
    <property type="project" value="TreeGrafter"/>
</dbReference>
<dbReference type="GO" id="GO:0050661">
    <property type="term" value="F:NADP binding"/>
    <property type="evidence" value="ECO:0007669"/>
    <property type="project" value="InterPro"/>
</dbReference>
<feature type="binding site" evidence="16">
    <location>
        <position position="197"/>
    </location>
    <ligand>
        <name>NAD(+)</name>
        <dbReference type="ChEBI" id="CHEBI:57540"/>
    </ligand>
</feature>
<protein>
    <recommendedName>
        <fullName evidence="4">Mercuric reductase</fullName>
        <ecNumber evidence="3">1.16.1.1</ecNumber>
    </recommendedName>
    <alternativeName>
        <fullName evidence="14">Hg(II) reductase</fullName>
    </alternativeName>
</protein>
<evidence type="ECO:0000256" key="10">
    <source>
        <dbReference type="ARBA" id="ARBA00022914"/>
    </source>
</evidence>
<dbReference type="EC" id="1.16.1.1" evidence="3"/>
<accession>A0A430S6P4</accession>
<dbReference type="InterPro" id="IPR021179">
    <property type="entry name" value="Mercury_reductase_MerA"/>
</dbReference>
<evidence type="ECO:0000256" key="4">
    <source>
        <dbReference type="ARBA" id="ARBA00014791"/>
    </source>
</evidence>
<comment type="subunit">
    <text evidence="2">Homodimer.</text>
</comment>
<dbReference type="GO" id="GO:0045340">
    <property type="term" value="F:mercury ion binding"/>
    <property type="evidence" value="ECO:0007669"/>
    <property type="project" value="InterPro"/>
</dbReference>
<keyword evidence="16" id="KW-0547">Nucleotide-binding</keyword>
<dbReference type="PANTHER" id="PTHR43014">
    <property type="entry name" value="MERCURIC REDUCTASE"/>
    <property type="match status" value="1"/>
</dbReference>
<feature type="binding site" evidence="16">
    <location>
        <position position="301"/>
    </location>
    <ligand>
        <name>FAD</name>
        <dbReference type="ChEBI" id="CHEBI:57692"/>
    </ligand>
</feature>
<evidence type="ECO:0000256" key="9">
    <source>
        <dbReference type="ARBA" id="ARBA00022857"/>
    </source>
</evidence>
<dbReference type="AlphaFoldDB" id="A0A430S6P4"/>
<evidence type="ECO:0000256" key="11">
    <source>
        <dbReference type="ARBA" id="ARBA00023002"/>
    </source>
</evidence>
<dbReference type="SUPFAM" id="SSF51905">
    <property type="entry name" value="FAD/NAD(P)-binding domain"/>
    <property type="match status" value="1"/>
</dbReference>
<dbReference type="Pfam" id="PF07992">
    <property type="entry name" value="Pyr_redox_2"/>
    <property type="match status" value="1"/>
</dbReference>
<dbReference type="Pfam" id="PF02852">
    <property type="entry name" value="Pyr_redox_dim"/>
    <property type="match status" value="1"/>
</dbReference>